<evidence type="ECO:0000313" key="2">
    <source>
        <dbReference type="EMBL" id="KAF9473381.1"/>
    </source>
</evidence>
<feature type="compositionally biased region" description="Low complexity" evidence="1">
    <location>
        <begin position="398"/>
        <end position="415"/>
    </location>
</feature>
<dbReference type="Proteomes" id="UP000807469">
    <property type="component" value="Unassembled WGS sequence"/>
</dbReference>
<feature type="compositionally biased region" description="Low complexity" evidence="1">
    <location>
        <begin position="204"/>
        <end position="217"/>
    </location>
</feature>
<feature type="compositionally biased region" description="Polar residues" evidence="1">
    <location>
        <begin position="110"/>
        <end position="141"/>
    </location>
</feature>
<dbReference type="EMBL" id="MU155447">
    <property type="protein sequence ID" value="KAF9473381.1"/>
    <property type="molecule type" value="Genomic_DNA"/>
</dbReference>
<feature type="region of interest" description="Disordered" evidence="1">
    <location>
        <begin position="1"/>
        <end position="329"/>
    </location>
</feature>
<feature type="compositionally biased region" description="Low complexity" evidence="1">
    <location>
        <begin position="226"/>
        <end position="239"/>
    </location>
</feature>
<feature type="compositionally biased region" description="Polar residues" evidence="1">
    <location>
        <begin position="459"/>
        <end position="469"/>
    </location>
</feature>
<reference evidence="2" key="1">
    <citation type="submission" date="2020-11" db="EMBL/GenBank/DDBJ databases">
        <authorList>
            <consortium name="DOE Joint Genome Institute"/>
            <person name="Ahrendt S."/>
            <person name="Riley R."/>
            <person name="Andreopoulos W."/>
            <person name="Labutti K."/>
            <person name="Pangilinan J."/>
            <person name="Ruiz-Duenas F.J."/>
            <person name="Barrasa J.M."/>
            <person name="Sanchez-Garcia M."/>
            <person name="Camarero S."/>
            <person name="Miyauchi S."/>
            <person name="Serrano A."/>
            <person name="Linde D."/>
            <person name="Babiker R."/>
            <person name="Drula E."/>
            <person name="Ayuso-Fernandez I."/>
            <person name="Pacheco R."/>
            <person name="Padilla G."/>
            <person name="Ferreira P."/>
            <person name="Barriuso J."/>
            <person name="Kellner H."/>
            <person name="Castanera R."/>
            <person name="Alfaro M."/>
            <person name="Ramirez L."/>
            <person name="Pisabarro A.G."/>
            <person name="Kuo A."/>
            <person name="Tritt A."/>
            <person name="Lipzen A."/>
            <person name="He G."/>
            <person name="Yan M."/>
            <person name="Ng V."/>
            <person name="Cullen D."/>
            <person name="Martin F."/>
            <person name="Rosso M.-N."/>
            <person name="Henrissat B."/>
            <person name="Hibbett D."/>
            <person name="Martinez A.T."/>
            <person name="Grigoriev I.V."/>
        </authorList>
    </citation>
    <scope>NUCLEOTIDE SEQUENCE</scope>
    <source>
        <strain evidence="2">CIRM-BRFM 674</strain>
    </source>
</reference>
<accession>A0A9P5YQR5</accession>
<feature type="compositionally biased region" description="Low complexity" evidence="1">
    <location>
        <begin position="82"/>
        <end position="103"/>
    </location>
</feature>
<feature type="compositionally biased region" description="Polar residues" evidence="1">
    <location>
        <begin position="481"/>
        <end position="492"/>
    </location>
</feature>
<feature type="compositionally biased region" description="Pro residues" evidence="1">
    <location>
        <begin position="439"/>
        <end position="451"/>
    </location>
</feature>
<sequence length="688" mass="72582">MSRQLPVPSPGPRWEALKEPSHPSSSDEESGDENTAASVTLNAHRPQQPLKRKDNDRSSAFASVAKRPRHELEREGHGSTGGSASAPGPSSSSRPSSAQAGPSRIPNHRPSASLTGISAGPSRTQSSSSGTRKGDTSQEVSTVPRPRPKPRPQHISVFSNPERDDYDKSSSKKNGKSVVEQRHFSGSSSKGKKPASQATKPKFISNEIIEISSGSESDPPPRITFKPKSPSRSSKSNNKADIPPRAKKTSGNGNKGNKPQSSSKRTGSPEIIVISDSSDEEVNKAPVRTSQPVKTAGPSKQESEKRLPTPPPSHNMPKSRDSDIAMDVDNEVGASVADMEVDQVENIPPPMVAEPVPPLTPSPDIAPIPEVVAPVSAPKPATPPRPLTPSPRKPPTPEKIVPSASPSTSTQPSVSRMSSGSHSPARKPTLKRPSVNLLPAPPLDADVPPPPPKRKLQSGIKTASVTRRMSSSSSGDDSGSERSQLATGSREASSAPEEGIDMRDVSDALDVAFTMALRAAEHTTQANAQLSQSSEPHRTSVPGAIQLARKSTGGVGPRPKEQLAARNSIGGEGTPSFTLAEAIMNAGKLNASYKHRKGVSIDSASSSSLSSERKKVAASNPLLQHAKASASKIYSKSPLVAYEQASKLGFSSASSFLQSQFVHHLDRIPTNCSFAHQSQPLLLCHLLP</sequence>
<feature type="compositionally biased region" description="Basic and acidic residues" evidence="1">
    <location>
        <begin position="161"/>
        <end position="170"/>
    </location>
</feature>
<feature type="compositionally biased region" description="Pro residues" evidence="1">
    <location>
        <begin position="347"/>
        <end position="366"/>
    </location>
</feature>
<evidence type="ECO:0000256" key="1">
    <source>
        <dbReference type="SAM" id="MobiDB-lite"/>
    </source>
</evidence>
<dbReference type="AlphaFoldDB" id="A0A9P5YQR5"/>
<organism evidence="2 3">
    <name type="scientific">Pholiota conissans</name>
    <dbReference type="NCBI Taxonomy" id="109636"/>
    <lineage>
        <taxon>Eukaryota</taxon>
        <taxon>Fungi</taxon>
        <taxon>Dikarya</taxon>
        <taxon>Basidiomycota</taxon>
        <taxon>Agaricomycotina</taxon>
        <taxon>Agaricomycetes</taxon>
        <taxon>Agaricomycetidae</taxon>
        <taxon>Agaricales</taxon>
        <taxon>Agaricineae</taxon>
        <taxon>Strophariaceae</taxon>
        <taxon>Pholiota</taxon>
    </lineage>
</organism>
<gene>
    <name evidence="2" type="ORF">BDN70DRAFT_385863</name>
</gene>
<comment type="caution">
    <text evidence="2">The sequence shown here is derived from an EMBL/GenBank/DDBJ whole genome shotgun (WGS) entry which is preliminary data.</text>
</comment>
<feature type="compositionally biased region" description="Low complexity" evidence="1">
    <location>
        <begin position="369"/>
        <end position="379"/>
    </location>
</feature>
<keyword evidence="3" id="KW-1185">Reference proteome</keyword>
<feature type="region of interest" description="Disordered" evidence="1">
    <location>
        <begin position="347"/>
        <end position="503"/>
    </location>
</feature>
<feature type="compositionally biased region" description="Low complexity" evidence="1">
    <location>
        <begin position="249"/>
        <end position="258"/>
    </location>
</feature>
<proteinExistence type="predicted"/>
<feature type="compositionally biased region" description="Pro residues" evidence="1">
    <location>
        <begin position="380"/>
        <end position="394"/>
    </location>
</feature>
<protein>
    <submittedName>
        <fullName evidence="2">Uncharacterized protein</fullName>
    </submittedName>
</protein>
<evidence type="ECO:0000313" key="3">
    <source>
        <dbReference type="Proteomes" id="UP000807469"/>
    </source>
</evidence>
<name>A0A9P5YQR5_9AGAR</name>